<dbReference type="PANTHER" id="PTHR14859:SF15">
    <property type="entry name" value="ENDONUCLEASE_EXONUCLEASE_PHOSPHATASE DOMAIN-CONTAINING PROTEIN"/>
    <property type="match status" value="1"/>
</dbReference>
<evidence type="ECO:0000313" key="3">
    <source>
        <dbReference type="Proteomes" id="UP000198642"/>
    </source>
</evidence>
<accession>A0A1I0ZA40</accession>
<gene>
    <name evidence="2" type="ORF">SAMN04488072_11071</name>
</gene>
<dbReference type="RefSeq" id="WP_090238830.1">
    <property type="nucleotide sequence ID" value="NZ_FOJW01000010.1"/>
</dbReference>
<dbReference type="GO" id="GO:0004527">
    <property type="term" value="F:exonuclease activity"/>
    <property type="evidence" value="ECO:0007669"/>
    <property type="project" value="UniProtKB-KW"/>
</dbReference>
<dbReference type="SUPFAM" id="SSF56219">
    <property type="entry name" value="DNase I-like"/>
    <property type="match status" value="1"/>
</dbReference>
<feature type="domain" description="Endonuclease/exonuclease/phosphatase" evidence="1">
    <location>
        <begin position="6"/>
        <end position="232"/>
    </location>
</feature>
<proteinExistence type="predicted"/>
<dbReference type="InterPro" id="IPR051916">
    <property type="entry name" value="GPI-anchor_lipid_remodeler"/>
</dbReference>
<organism evidence="2 3">
    <name type="scientific">Lentibacillus halodurans</name>
    <dbReference type="NCBI Taxonomy" id="237679"/>
    <lineage>
        <taxon>Bacteria</taxon>
        <taxon>Bacillati</taxon>
        <taxon>Bacillota</taxon>
        <taxon>Bacilli</taxon>
        <taxon>Bacillales</taxon>
        <taxon>Bacillaceae</taxon>
        <taxon>Lentibacillus</taxon>
    </lineage>
</organism>
<keyword evidence="2" id="KW-0540">Nuclease</keyword>
<dbReference type="AlphaFoldDB" id="A0A1I0ZA40"/>
<dbReference type="Gene3D" id="3.60.10.10">
    <property type="entry name" value="Endonuclease/exonuclease/phosphatase"/>
    <property type="match status" value="1"/>
</dbReference>
<keyword evidence="2" id="KW-0255">Endonuclease</keyword>
<dbReference type="STRING" id="237679.SAMN04488072_11071"/>
<name>A0A1I0ZA40_9BACI</name>
<protein>
    <submittedName>
        <fullName evidence="2">Metal-dependent hydrolase, endonuclease/exonuclease/phosphatase family</fullName>
    </submittedName>
</protein>
<dbReference type="GO" id="GO:0004519">
    <property type="term" value="F:endonuclease activity"/>
    <property type="evidence" value="ECO:0007669"/>
    <property type="project" value="UniProtKB-KW"/>
</dbReference>
<dbReference type="GO" id="GO:0006506">
    <property type="term" value="P:GPI anchor biosynthetic process"/>
    <property type="evidence" value="ECO:0007669"/>
    <property type="project" value="TreeGrafter"/>
</dbReference>
<keyword evidence="2" id="KW-0378">Hydrolase</keyword>
<dbReference type="Pfam" id="PF03372">
    <property type="entry name" value="Exo_endo_phos"/>
    <property type="match status" value="1"/>
</dbReference>
<dbReference type="GO" id="GO:0016020">
    <property type="term" value="C:membrane"/>
    <property type="evidence" value="ECO:0007669"/>
    <property type="project" value="GOC"/>
</dbReference>
<dbReference type="OrthoDB" id="155529at2"/>
<dbReference type="InterPro" id="IPR005135">
    <property type="entry name" value="Endo/exonuclease/phosphatase"/>
</dbReference>
<keyword evidence="2" id="KW-0269">Exonuclease</keyword>
<dbReference type="EMBL" id="FOJW01000010">
    <property type="protein sequence ID" value="SFB22227.1"/>
    <property type="molecule type" value="Genomic_DNA"/>
</dbReference>
<dbReference type="Proteomes" id="UP000198642">
    <property type="component" value="Unassembled WGS sequence"/>
</dbReference>
<dbReference type="PANTHER" id="PTHR14859">
    <property type="entry name" value="CALCOFLUOR WHITE HYPERSENSITIVE PROTEIN PRECURSOR"/>
    <property type="match status" value="1"/>
</dbReference>
<evidence type="ECO:0000259" key="1">
    <source>
        <dbReference type="Pfam" id="PF03372"/>
    </source>
</evidence>
<keyword evidence="3" id="KW-1185">Reference proteome</keyword>
<dbReference type="InterPro" id="IPR036691">
    <property type="entry name" value="Endo/exonu/phosph_ase_sf"/>
</dbReference>
<evidence type="ECO:0000313" key="2">
    <source>
        <dbReference type="EMBL" id="SFB22227.1"/>
    </source>
</evidence>
<reference evidence="2 3" key="1">
    <citation type="submission" date="2016-10" db="EMBL/GenBank/DDBJ databases">
        <authorList>
            <person name="de Groot N.N."/>
        </authorList>
    </citation>
    <scope>NUCLEOTIDE SEQUENCE [LARGE SCALE GENOMIC DNA]</scope>
    <source>
        <strain evidence="2 3">CGMCC 1.3702</strain>
    </source>
</reference>
<sequence>MEFKVMTYNIHHGEGTDDRIDLNRIAEVIDQSGADIIGLTEVDKHYSKRSHYKNQIAWLAKELDMDYAFAPSLTLKSGDASTARQYGNALLSRYPITADKTYPFDFISGIVEGRSLLDATIQLDKKIVQINVTHLSLHPFLHHLQTSHMVNKLDKCLHPLIIMGDFNMKPESRRWNKMTEDLQDVWKMTGNGKGFTYPSDNPRSRLDYIFVAPSIDVVQAEVETHLPEASDHLPVKAHLRIS</sequence>